<feature type="region of interest" description="Disordered" evidence="2">
    <location>
        <begin position="100"/>
        <end position="195"/>
    </location>
</feature>
<dbReference type="InterPro" id="IPR027822">
    <property type="entry name" value="DUF4641"/>
</dbReference>
<keyword evidence="4" id="KW-1185">Reference proteome</keyword>
<feature type="compositionally biased region" description="Polar residues" evidence="2">
    <location>
        <begin position="418"/>
        <end position="445"/>
    </location>
</feature>
<protein>
    <submittedName>
        <fullName evidence="3">RIKEN cDNA 4933412E24 gene</fullName>
    </submittedName>
</protein>
<dbReference type="Ensembl" id="ENSMSIT00000021839.1">
    <property type="protein sequence ID" value="ENSMSIP00000017261.1"/>
    <property type="gene ID" value="ENSMSIG00000014756.1"/>
</dbReference>
<evidence type="ECO:0000256" key="2">
    <source>
        <dbReference type="SAM" id="MobiDB-lite"/>
    </source>
</evidence>
<feature type="coiled-coil region" evidence="1">
    <location>
        <begin position="485"/>
        <end position="512"/>
    </location>
</feature>
<reference evidence="3" key="2">
    <citation type="submission" date="2025-09" db="UniProtKB">
        <authorList>
            <consortium name="Ensembl"/>
        </authorList>
    </citation>
    <scope>IDENTIFICATION</scope>
</reference>
<sequence>MGSSEEQSVPGDDFYEESGDLNTGLSLVLRPAKSNEDESSLSSPKGSKLTLVSQLEASENPSVVLWAGGYCPDSLVPEEERVGSPMDEKVVGLDFLSQPSVETTATGQQVTNLETKGAREHPSPESFCAETEAGSIRRAPQASGSEEAKAASAGTFFPKGLEQSRAWVTPRKSTTSRMVIGENVHHPTSEPEPLDELNEVQMMRVTICLKDGNHGNQAKNSGPAETGDLARHSNVQTRDSFMRMPSSLLVSTTRGLTSGVERQASKEPEPFSSKKKQGTLWGKGGSKSSYPEAAAGIGALPKASPRKKMAQKKKPLWDASAVTLGRAFHQWGQRLKSAPAEPATFPPISGVGLPGRSNKCSLLPLRPKQCKNLYTGKRSGAKKTKELQLVAKEDTDSTRDPSSQVQFPTHRAEPPCQSVHQEFNSGDINARSLQDAGNSQSSALNQRGIMSKKSALSGDEEEPVGLPAPDSEILQLPGTQGCPRCPELQKEIEDLRKQLSALQAVSEKFQTHLS</sequence>
<accession>A0A8C6H7M8</accession>
<feature type="compositionally biased region" description="Basic residues" evidence="2">
    <location>
        <begin position="304"/>
        <end position="314"/>
    </location>
</feature>
<evidence type="ECO:0000313" key="4">
    <source>
        <dbReference type="Proteomes" id="UP000694415"/>
    </source>
</evidence>
<evidence type="ECO:0000313" key="3">
    <source>
        <dbReference type="Ensembl" id="ENSMSIP00000017261.1"/>
    </source>
</evidence>
<dbReference type="Pfam" id="PF15483">
    <property type="entry name" value="DUF4641"/>
    <property type="match status" value="1"/>
</dbReference>
<proteinExistence type="predicted"/>
<keyword evidence="1" id="KW-0175">Coiled coil</keyword>
<dbReference type="AlphaFoldDB" id="A0A8C6H7M8"/>
<dbReference type="GeneTree" id="ENSGT00390000015252"/>
<feature type="compositionally biased region" description="Polar residues" evidence="2">
    <location>
        <begin position="100"/>
        <end position="114"/>
    </location>
</feature>
<dbReference type="PANTHER" id="PTHR31866">
    <property type="entry name" value="GENE 4779-RELATED"/>
    <property type="match status" value="1"/>
</dbReference>
<dbReference type="Proteomes" id="UP000694415">
    <property type="component" value="Unplaced"/>
</dbReference>
<reference evidence="3" key="1">
    <citation type="submission" date="2025-08" db="UniProtKB">
        <authorList>
            <consortium name="Ensembl"/>
        </authorList>
    </citation>
    <scope>IDENTIFICATION</scope>
</reference>
<dbReference type="PANTHER" id="PTHR31866:SF4">
    <property type="match status" value="1"/>
</dbReference>
<feature type="region of interest" description="Disordered" evidence="2">
    <location>
        <begin position="1"/>
        <end position="48"/>
    </location>
</feature>
<organism evidence="3 4">
    <name type="scientific">Mus spicilegus</name>
    <name type="common">Mound-building mouse</name>
    <dbReference type="NCBI Taxonomy" id="10103"/>
    <lineage>
        <taxon>Eukaryota</taxon>
        <taxon>Metazoa</taxon>
        <taxon>Chordata</taxon>
        <taxon>Craniata</taxon>
        <taxon>Vertebrata</taxon>
        <taxon>Euteleostomi</taxon>
        <taxon>Mammalia</taxon>
        <taxon>Eutheria</taxon>
        <taxon>Euarchontoglires</taxon>
        <taxon>Glires</taxon>
        <taxon>Rodentia</taxon>
        <taxon>Myomorpha</taxon>
        <taxon>Muroidea</taxon>
        <taxon>Muridae</taxon>
        <taxon>Murinae</taxon>
        <taxon>Mus</taxon>
        <taxon>Mus</taxon>
    </lineage>
</organism>
<feature type="region of interest" description="Disordered" evidence="2">
    <location>
        <begin position="237"/>
        <end position="315"/>
    </location>
</feature>
<feature type="region of interest" description="Disordered" evidence="2">
    <location>
        <begin position="211"/>
        <end position="230"/>
    </location>
</feature>
<feature type="compositionally biased region" description="Low complexity" evidence="2">
    <location>
        <begin position="142"/>
        <end position="154"/>
    </location>
</feature>
<evidence type="ECO:0000256" key="1">
    <source>
        <dbReference type="SAM" id="Coils"/>
    </source>
</evidence>
<feature type="region of interest" description="Disordered" evidence="2">
    <location>
        <begin position="391"/>
        <end position="482"/>
    </location>
</feature>
<name>A0A8C6H7M8_MUSSI</name>